<dbReference type="MEROPS" id="A25.001"/>
<organism evidence="3 4">
    <name type="scientific">Haloplasma contractile SSD-17B</name>
    <dbReference type="NCBI Taxonomy" id="1033810"/>
    <lineage>
        <taxon>Bacteria</taxon>
        <taxon>Bacillati</taxon>
        <taxon>Mycoplasmatota</taxon>
        <taxon>Mollicutes</taxon>
        <taxon>Haloplasmatales</taxon>
        <taxon>Haloplasmataceae</taxon>
        <taxon>Haloplasma</taxon>
    </lineage>
</organism>
<dbReference type="NCBIfam" id="TIGR01441">
    <property type="entry name" value="GPR"/>
    <property type="match status" value="1"/>
</dbReference>
<dbReference type="InterPro" id="IPR005080">
    <property type="entry name" value="Peptidase_A25"/>
</dbReference>
<dbReference type="GO" id="GO:0006508">
    <property type="term" value="P:proteolysis"/>
    <property type="evidence" value="ECO:0007669"/>
    <property type="project" value="UniProtKB-KW"/>
</dbReference>
<evidence type="ECO:0000256" key="2">
    <source>
        <dbReference type="ARBA" id="ARBA00022801"/>
    </source>
</evidence>
<reference evidence="3 4" key="2">
    <citation type="journal article" date="2013" name="PLoS ONE">
        <title>INDIGO - INtegrated Data Warehouse of MIcrobial GenOmes with Examples from the Red Sea Extremophiles.</title>
        <authorList>
            <person name="Alam I."/>
            <person name="Antunes A."/>
            <person name="Kamau A.A."/>
            <person name="Ba Alawi W."/>
            <person name="Kalkatawi M."/>
            <person name="Stingl U."/>
            <person name="Bajic V.B."/>
        </authorList>
    </citation>
    <scope>NUCLEOTIDE SEQUENCE [LARGE SCALE GENOMIC DNA]</scope>
    <source>
        <strain evidence="3 4">SSD-17B</strain>
    </source>
</reference>
<proteinExistence type="inferred from homology"/>
<evidence type="ECO:0000256" key="1">
    <source>
        <dbReference type="ARBA" id="ARBA00022670"/>
    </source>
</evidence>
<dbReference type="AlphaFoldDB" id="U2EFN0"/>
<dbReference type="Proteomes" id="UP000005707">
    <property type="component" value="Unassembled WGS sequence"/>
</dbReference>
<evidence type="ECO:0000313" key="3">
    <source>
        <dbReference type="EMBL" id="ERJ13738.1"/>
    </source>
</evidence>
<comment type="caution">
    <text evidence="3">The sequence shown here is derived from an EMBL/GenBank/DDBJ whole genome shotgun (WGS) entry which is preliminary data.</text>
</comment>
<dbReference type="STRING" id="1033810.HLPCO_000404"/>
<dbReference type="Pfam" id="PF03418">
    <property type="entry name" value="Peptidase_A25"/>
    <property type="match status" value="1"/>
</dbReference>
<dbReference type="Gene3D" id="3.40.50.1450">
    <property type="entry name" value="HybD-like"/>
    <property type="match status" value="1"/>
</dbReference>
<evidence type="ECO:0000313" key="4">
    <source>
        <dbReference type="Proteomes" id="UP000005707"/>
    </source>
</evidence>
<dbReference type="InParanoid" id="U2EFN0"/>
<dbReference type="eggNOG" id="COG0680">
    <property type="taxonomic scope" value="Bacteria"/>
</dbReference>
<name>U2EFN0_9MOLU</name>
<dbReference type="GO" id="GO:0009847">
    <property type="term" value="P:spore germination"/>
    <property type="evidence" value="ECO:0007669"/>
    <property type="project" value="InterPro"/>
</dbReference>
<gene>
    <name evidence="3" type="primary">gpr</name>
    <name evidence="3" type="ORF">HLPCO_000404</name>
</gene>
<dbReference type="OrthoDB" id="9777293at2"/>
<dbReference type="EMBL" id="AFNU02000001">
    <property type="protein sequence ID" value="ERJ13738.1"/>
    <property type="molecule type" value="Genomic_DNA"/>
</dbReference>
<dbReference type="FunCoup" id="U2EFN0">
    <property type="interactions" value="36"/>
</dbReference>
<keyword evidence="4" id="KW-1185">Reference proteome</keyword>
<protein>
    <submittedName>
        <fullName evidence="3">Germination protease protein</fullName>
    </submittedName>
</protein>
<dbReference type="InterPro" id="IPR023430">
    <property type="entry name" value="Pept_HybD-like_dom_sf"/>
</dbReference>
<keyword evidence="1 3" id="KW-0645">Protease</keyword>
<dbReference type="GO" id="GO:0008233">
    <property type="term" value="F:peptidase activity"/>
    <property type="evidence" value="ECO:0007669"/>
    <property type="project" value="UniProtKB-KW"/>
</dbReference>
<accession>U2EFN0</accession>
<dbReference type="PIRSF" id="PIRSF019549">
    <property type="entry name" value="Peptidase_A25"/>
    <property type="match status" value="1"/>
</dbReference>
<dbReference type="SUPFAM" id="SSF53163">
    <property type="entry name" value="HybD-like"/>
    <property type="match status" value="1"/>
</dbReference>
<sequence length="346" mass="37920">MDKIKVRTDLIIESLEASGDTIHMNELQHTEELVHGMKINQVIINDEHGREIGKRAGTYVTIDTSAVNDHDHEQLLKIQKQIAIEIDKLLTKNQITEDSVGMIVGLGNDNVTPDSLGPNVIEQVFVTKHLFELHPESIDPKGFRPVCAMAPGVMGMTGIETAEIIDSVIDRIKPDFVIVVDALAAKSIKRVNTTIQLSDAGINPGSGVGNKRKELSKATLDIPVVTIGIPTVVDAVTITSETIDMIIKHIGHSLKNNRPSNRLVTSATPNKVDFSEQDVPDENVVRDLFGNIGLMSVEEKERLIFEVLTPQGLNMMVTPKEVDTNIVDLSHIVARGINLALHKNIN</sequence>
<dbReference type="HAMAP" id="MF_00626">
    <property type="entry name" value="Germination_prot"/>
    <property type="match status" value="1"/>
</dbReference>
<keyword evidence="2" id="KW-0378">Hydrolase</keyword>
<reference evidence="3 4" key="1">
    <citation type="journal article" date="2011" name="J. Bacteriol.">
        <title>Genome sequence of Haloplasma contractile, an unusual contractile bacterium from a deep-sea anoxic brine lake.</title>
        <authorList>
            <person name="Antunes A."/>
            <person name="Alam I."/>
            <person name="El Dorry H."/>
            <person name="Siam R."/>
            <person name="Robertson A."/>
            <person name="Bajic V.B."/>
            <person name="Stingl U."/>
        </authorList>
    </citation>
    <scope>NUCLEOTIDE SEQUENCE [LARGE SCALE GENOMIC DNA]</scope>
    <source>
        <strain evidence="3 4">SSD-17B</strain>
    </source>
</reference>
<dbReference type="RefSeq" id="WP_008826156.1">
    <property type="nucleotide sequence ID" value="NZ_AFNU02000001.1"/>
</dbReference>